<keyword evidence="5 13" id="KW-0963">Cytoplasm</keyword>
<evidence type="ECO:0000256" key="5">
    <source>
        <dbReference type="ARBA" id="ARBA00022490"/>
    </source>
</evidence>
<dbReference type="Pfam" id="PF03481">
    <property type="entry name" value="Sua5_C"/>
    <property type="match status" value="1"/>
</dbReference>
<evidence type="ECO:0000256" key="11">
    <source>
        <dbReference type="ARBA" id="ARBA00029774"/>
    </source>
</evidence>
<dbReference type="GO" id="GO:0008033">
    <property type="term" value="P:tRNA processing"/>
    <property type="evidence" value="ECO:0007669"/>
    <property type="project" value="UniProtKB-KW"/>
</dbReference>
<gene>
    <name evidence="16" type="ORF">Lboz_1982</name>
</gene>
<dbReference type="GO" id="GO:0006450">
    <property type="term" value="P:regulation of translational fidelity"/>
    <property type="evidence" value="ECO:0007669"/>
    <property type="project" value="TreeGrafter"/>
</dbReference>
<organism evidence="16 17">
    <name type="scientific">Legionella bozemanae</name>
    <name type="common">Fluoribacter bozemanae</name>
    <dbReference type="NCBI Taxonomy" id="447"/>
    <lineage>
        <taxon>Bacteria</taxon>
        <taxon>Pseudomonadati</taxon>
        <taxon>Pseudomonadota</taxon>
        <taxon>Gammaproteobacteria</taxon>
        <taxon>Legionellales</taxon>
        <taxon>Legionellaceae</taxon>
        <taxon>Legionella</taxon>
    </lineage>
</organism>
<keyword evidence="9 13" id="KW-0547">Nucleotide-binding</keyword>
<feature type="domain" description="YrdC-like" evidence="15">
    <location>
        <begin position="33"/>
        <end position="221"/>
    </location>
</feature>
<dbReference type="GO" id="GO:0005524">
    <property type="term" value="F:ATP binding"/>
    <property type="evidence" value="ECO:0007669"/>
    <property type="project" value="UniProtKB-UniRule"/>
</dbReference>
<feature type="binding site" evidence="14">
    <location>
        <position position="138"/>
    </location>
    <ligand>
        <name>ATP</name>
        <dbReference type="ChEBI" id="CHEBI:30616"/>
    </ligand>
</feature>
<dbReference type="EC" id="2.7.7.87" evidence="3 13"/>
<dbReference type="PANTHER" id="PTHR17490:SF16">
    <property type="entry name" value="THREONYLCARBAMOYL-AMP SYNTHASE"/>
    <property type="match status" value="1"/>
</dbReference>
<dbReference type="InterPro" id="IPR010923">
    <property type="entry name" value="T(6)A37_SUA5"/>
</dbReference>
<comment type="catalytic activity">
    <reaction evidence="12 13">
        <text>L-threonine + hydrogencarbonate + ATP = L-threonylcarbamoyladenylate + diphosphate + H2O</text>
        <dbReference type="Rhea" id="RHEA:36407"/>
        <dbReference type="ChEBI" id="CHEBI:15377"/>
        <dbReference type="ChEBI" id="CHEBI:17544"/>
        <dbReference type="ChEBI" id="CHEBI:30616"/>
        <dbReference type="ChEBI" id="CHEBI:33019"/>
        <dbReference type="ChEBI" id="CHEBI:57926"/>
        <dbReference type="ChEBI" id="CHEBI:73682"/>
        <dbReference type="EC" id="2.7.7.87"/>
    </reaction>
</comment>
<reference evidence="16 17" key="1">
    <citation type="submission" date="2015-11" db="EMBL/GenBank/DDBJ databases">
        <title>Genomic analysis of 38 Legionella species identifies large and diverse effector repertoires.</title>
        <authorList>
            <person name="Burstein D."/>
            <person name="Amaro F."/>
            <person name="Zusman T."/>
            <person name="Lifshitz Z."/>
            <person name="Cohen O."/>
            <person name="Gilbert J.A."/>
            <person name="Pupko T."/>
            <person name="Shuman H.A."/>
            <person name="Segal G."/>
        </authorList>
    </citation>
    <scope>NUCLEOTIDE SEQUENCE [LARGE SCALE GENOMIC DNA]</scope>
    <source>
        <strain evidence="16 17">WIGA</strain>
    </source>
</reference>
<evidence type="ECO:0000256" key="13">
    <source>
        <dbReference type="PIRNR" id="PIRNR004930"/>
    </source>
</evidence>
<evidence type="ECO:0000256" key="8">
    <source>
        <dbReference type="ARBA" id="ARBA00022695"/>
    </source>
</evidence>
<feature type="binding site" evidence="14">
    <location>
        <position position="142"/>
    </location>
    <ligand>
        <name>L-threonine</name>
        <dbReference type="ChEBI" id="CHEBI:57926"/>
    </ligand>
</feature>
<keyword evidence="17" id="KW-1185">Reference proteome</keyword>
<evidence type="ECO:0000256" key="12">
    <source>
        <dbReference type="ARBA" id="ARBA00048366"/>
    </source>
</evidence>
<comment type="subcellular location">
    <subcellularLocation>
        <location evidence="1 13">Cytoplasm</location>
    </subcellularLocation>
</comment>
<evidence type="ECO:0000259" key="15">
    <source>
        <dbReference type="PROSITE" id="PS51163"/>
    </source>
</evidence>
<evidence type="ECO:0000256" key="6">
    <source>
        <dbReference type="ARBA" id="ARBA00022679"/>
    </source>
</evidence>
<feature type="binding site" evidence="14">
    <location>
        <position position="162"/>
    </location>
    <ligand>
        <name>L-threonine</name>
        <dbReference type="ChEBI" id="CHEBI:57926"/>
    </ligand>
</feature>
<dbReference type="STRING" id="447.Lboz_1982"/>
<name>A0A0W0RQJ2_LEGBO</name>
<feature type="binding site" evidence="14">
    <location>
        <position position="172"/>
    </location>
    <ligand>
        <name>ATP</name>
        <dbReference type="ChEBI" id="CHEBI:30616"/>
    </ligand>
</feature>
<feature type="binding site" evidence="14">
    <location>
        <position position="87"/>
    </location>
    <ligand>
        <name>L-threonine</name>
        <dbReference type="ChEBI" id="CHEBI:57926"/>
    </ligand>
</feature>
<comment type="similarity">
    <text evidence="2 13">Belongs to the SUA5 family.</text>
</comment>
<dbReference type="PROSITE" id="PS51163">
    <property type="entry name" value="YRDC"/>
    <property type="match status" value="1"/>
</dbReference>
<dbReference type="GO" id="GO:0000049">
    <property type="term" value="F:tRNA binding"/>
    <property type="evidence" value="ECO:0007669"/>
    <property type="project" value="TreeGrafter"/>
</dbReference>
<protein>
    <recommendedName>
        <fullName evidence="4 13">Threonylcarbamoyl-AMP synthase</fullName>
        <shortName evidence="13">TC-AMP synthase</shortName>
        <ecNumber evidence="3 13">2.7.7.87</ecNumber>
    </recommendedName>
    <alternativeName>
        <fullName evidence="11 13">L-threonylcarbamoyladenylate synthase</fullName>
    </alternativeName>
</protein>
<comment type="caution">
    <text evidence="16">The sequence shown here is derived from an EMBL/GenBank/DDBJ whole genome shotgun (WGS) entry which is preliminary data.</text>
</comment>
<sequence length="356" mass="39861">MGKIENAKILISLEICVKIKGFKIYDWYMPLITTNIDQVINELHKGKPVAIPTETVYGLAAPINNEKAIRTVFVMKDRPLNHPLIVHVPQNWDLSTLVEDIPVYAQQLINKFWPGPLTLVLHCKHDQINPLITGGQTTVAIRCPAHPIAQELLTKLGIPLVAPSANPFGKVSPTTAHHVSESFPNLELTILDGGRCSVGIESTIIDATHAENYQILRHGLIDEKTIAEVIATPSLHLENTLRVPGKLENHYQPQKSLYYFVSYKALADFCQKNPDEVYVIASKRPMNIREDHFHLLADHPEKVAFDLYYQLRKADTADVQTIAIELPPETEGWQGVRERILKAGTPYSTTSQGKVI</sequence>
<dbReference type="EMBL" id="LNXU01000019">
    <property type="protein sequence ID" value="KTC73336.1"/>
    <property type="molecule type" value="Genomic_DNA"/>
</dbReference>
<comment type="function">
    <text evidence="13">Required for the formation of a threonylcarbamoyl group on adenosine at position 37 (t(6)A37) in tRNAs that read codons beginning with adenine.</text>
</comment>
<feature type="binding site" evidence="14">
    <location>
        <position position="78"/>
    </location>
    <ligand>
        <name>ATP</name>
        <dbReference type="ChEBI" id="CHEBI:30616"/>
    </ligand>
</feature>
<evidence type="ECO:0000256" key="4">
    <source>
        <dbReference type="ARBA" id="ARBA00015492"/>
    </source>
</evidence>
<evidence type="ECO:0000256" key="7">
    <source>
        <dbReference type="ARBA" id="ARBA00022694"/>
    </source>
</evidence>
<accession>A0A0W0RQJ2</accession>
<evidence type="ECO:0000256" key="3">
    <source>
        <dbReference type="ARBA" id="ARBA00012584"/>
    </source>
</evidence>
<keyword evidence="6 13" id="KW-0808">Transferase</keyword>
<dbReference type="GO" id="GO:0005737">
    <property type="term" value="C:cytoplasm"/>
    <property type="evidence" value="ECO:0007669"/>
    <property type="project" value="UniProtKB-SubCell"/>
</dbReference>
<dbReference type="GO" id="GO:0061710">
    <property type="term" value="F:L-threonylcarbamoyladenylate synthase"/>
    <property type="evidence" value="ECO:0007669"/>
    <property type="project" value="UniProtKB-EC"/>
</dbReference>
<dbReference type="InterPro" id="IPR017945">
    <property type="entry name" value="DHBP_synth_RibB-like_a/b_dom"/>
</dbReference>
<dbReference type="SUPFAM" id="SSF55821">
    <property type="entry name" value="YrdC/RibB"/>
    <property type="match status" value="1"/>
</dbReference>
<evidence type="ECO:0000256" key="10">
    <source>
        <dbReference type="ARBA" id="ARBA00022840"/>
    </source>
</evidence>
<feature type="binding site" evidence="14">
    <location>
        <position position="251"/>
    </location>
    <ligand>
        <name>ATP</name>
        <dbReference type="ChEBI" id="CHEBI:30616"/>
    </ligand>
</feature>
<dbReference type="InterPro" id="IPR050156">
    <property type="entry name" value="TC-AMP_synthase_SUA5"/>
</dbReference>
<evidence type="ECO:0000256" key="9">
    <source>
        <dbReference type="ARBA" id="ARBA00022741"/>
    </source>
</evidence>
<keyword evidence="7 13" id="KW-0819">tRNA processing</keyword>
<dbReference type="InterPro" id="IPR005145">
    <property type="entry name" value="Sua5_C"/>
</dbReference>
<dbReference type="InterPro" id="IPR038385">
    <property type="entry name" value="Sua5/YwlC_C"/>
</dbReference>
<feature type="binding site" evidence="14">
    <location>
        <position position="217"/>
    </location>
    <ligand>
        <name>ATP</name>
        <dbReference type="ChEBI" id="CHEBI:30616"/>
    </ligand>
</feature>
<evidence type="ECO:0000256" key="14">
    <source>
        <dbReference type="PIRSR" id="PIRSR004930-1"/>
    </source>
</evidence>
<dbReference type="Proteomes" id="UP000054695">
    <property type="component" value="Unassembled WGS sequence"/>
</dbReference>
<dbReference type="PANTHER" id="PTHR17490">
    <property type="entry name" value="SUA5"/>
    <property type="match status" value="1"/>
</dbReference>
<dbReference type="GO" id="GO:0003725">
    <property type="term" value="F:double-stranded RNA binding"/>
    <property type="evidence" value="ECO:0007669"/>
    <property type="project" value="UniProtKB-UniRule"/>
</dbReference>
<dbReference type="Pfam" id="PF01300">
    <property type="entry name" value="Sua5_yciO_yrdC"/>
    <property type="match status" value="1"/>
</dbReference>
<evidence type="ECO:0000313" key="17">
    <source>
        <dbReference type="Proteomes" id="UP000054695"/>
    </source>
</evidence>
<dbReference type="Gene3D" id="3.40.50.11030">
    <property type="entry name" value="Threonylcarbamoyl-AMP synthase, C-terminal domain"/>
    <property type="match status" value="1"/>
</dbReference>
<dbReference type="Gene3D" id="3.90.870.10">
    <property type="entry name" value="DHBP synthase"/>
    <property type="match status" value="1"/>
</dbReference>
<evidence type="ECO:0000313" key="16">
    <source>
        <dbReference type="EMBL" id="KTC73336.1"/>
    </source>
</evidence>
<feature type="binding site" evidence="14">
    <location>
        <position position="55"/>
    </location>
    <ligand>
        <name>L-threonine</name>
        <dbReference type="ChEBI" id="CHEBI:57926"/>
    </ligand>
</feature>
<feature type="binding site" evidence="14">
    <location>
        <position position="202"/>
    </location>
    <ligand>
        <name>L-threonine</name>
        <dbReference type="ChEBI" id="CHEBI:57926"/>
    </ligand>
</feature>
<dbReference type="NCBIfam" id="TIGR00057">
    <property type="entry name" value="L-threonylcarbamoyladenylate synthase"/>
    <property type="match status" value="1"/>
</dbReference>
<proteinExistence type="inferred from homology"/>
<evidence type="ECO:0000256" key="2">
    <source>
        <dbReference type="ARBA" id="ARBA00007663"/>
    </source>
</evidence>
<dbReference type="InterPro" id="IPR006070">
    <property type="entry name" value="Sua5-like_dom"/>
</dbReference>
<dbReference type="AlphaFoldDB" id="A0A0W0RQJ2"/>
<keyword evidence="8 13" id="KW-0548">Nucleotidyltransferase</keyword>
<dbReference type="PATRIC" id="fig|447.4.peg.2111"/>
<dbReference type="PIRSF" id="PIRSF004930">
    <property type="entry name" value="Tln_factor_SUA5"/>
    <property type="match status" value="1"/>
</dbReference>
<evidence type="ECO:0000256" key="1">
    <source>
        <dbReference type="ARBA" id="ARBA00004496"/>
    </source>
</evidence>
<keyword evidence="10 13" id="KW-0067">ATP-binding</keyword>
<feature type="binding site" evidence="14">
    <location>
        <position position="164"/>
    </location>
    <ligand>
        <name>ATP</name>
        <dbReference type="ChEBI" id="CHEBI:30616"/>
    </ligand>
</feature>